<dbReference type="AlphaFoldDB" id="B8CHL8"/>
<keyword evidence="3" id="KW-1185">Reference proteome</keyword>
<dbReference type="Proteomes" id="UP000000753">
    <property type="component" value="Chromosome"/>
</dbReference>
<organism evidence="2 3">
    <name type="scientific">Shewanella piezotolerans (strain WP3 / JCM 13877)</name>
    <dbReference type="NCBI Taxonomy" id="225849"/>
    <lineage>
        <taxon>Bacteria</taxon>
        <taxon>Pseudomonadati</taxon>
        <taxon>Pseudomonadota</taxon>
        <taxon>Gammaproteobacteria</taxon>
        <taxon>Alteromonadales</taxon>
        <taxon>Shewanellaceae</taxon>
        <taxon>Shewanella</taxon>
    </lineage>
</organism>
<reference evidence="2 3" key="1">
    <citation type="journal article" date="2008" name="PLoS ONE">
        <title>Environmental adaptation: genomic analysis of the piezotolerant and psychrotolerant deep-sea iron reducing bacterium Shewanella piezotolerans WP3.</title>
        <authorList>
            <person name="Wang F."/>
            <person name="Wang J."/>
            <person name="Jian H."/>
            <person name="Zhang B."/>
            <person name="Li S."/>
            <person name="Wang F."/>
            <person name="Zeng X."/>
            <person name="Gao L."/>
            <person name="Bartlett D.H."/>
            <person name="Yu J."/>
            <person name="Hu S."/>
            <person name="Xiao X."/>
        </authorList>
    </citation>
    <scope>NUCLEOTIDE SEQUENCE [LARGE SCALE GENOMIC DNA]</scope>
    <source>
        <strain evidence="3">WP3 / JCM 13877</strain>
    </source>
</reference>
<dbReference type="HOGENOM" id="CLU_086378_0_0_6"/>
<feature type="domain" description="Beta-ketoacyl synthase-like N-terminal" evidence="1">
    <location>
        <begin position="21"/>
        <end position="198"/>
    </location>
</feature>
<dbReference type="Pfam" id="PF13723">
    <property type="entry name" value="Ketoacyl-synt_2"/>
    <property type="match status" value="1"/>
</dbReference>
<dbReference type="OrthoDB" id="9798676at2"/>
<dbReference type="RefSeq" id="WP_020910527.1">
    <property type="nucleotide sequence ID" value="NC_011566.1"/>
</dbReference>
<proteinExistence type="predicted"/>
<sequence>MKFSILSWGAWSPQYQQKADWQAWPAAISDIGATATAAPKLPQVPAMQRRRLSKLTKIILDSIFQCEPPAQCRSIFASQHGEINRTINLLNDIVDQSPLSPTAFSQSVHNTASGIYSILSQNQNASTSIAAGSETLHQAFIEAYALLVDDPEPLLLSYADDTVPDIYHQYASEPEWPISTAFVVAPSNTQHVALAQIDLKPLQAKVNSLTLVEILASIAQKKATSGNFSGTHWSLSFE</sequence>
<dbReference type="InterPro" id="IPR014030">
    <property type="entry name" value="Ketoacyl_synth_N"/>
</dbReference>
<name>B8CHL8_SHEPW</name>
<dbReference type="EMBL" id="CP000472">
    <property type="protein sequence ID" value="ACJ27144.1"/>
    <property type="molecule type" value="Genomic_DNA"/>
</dbReference>
<dbReference type="STRING" id="225849.swp_0307"/>
<dbReference type="KEGG" id="swp:swp_0307"/>
<gene>
    <name evidence="2" type="ordered locus">swp_0307</name>
</gene>
<evidence type="ECO:0000313" key="2">
    <source>
        <dbReference type="EMBL" id="ACJ27144.1"/>
    </source>
</evidence>
<protein>
    <recommendedName>
        <fullName evidence="1">Beta-ketoacyl synthase-like N-terminal domain-containing protein</fullName>
    </recommendedName>
</protein>
<evidence type="ECO:0000313" key="3">
    <source>
        <dbReference type="Proteomes" id="UP000000753"/>
    </source>
</evidence>
<evidence type="ECO:0000259" key="1">
    <source>
        <dbReference type="Pfam" id="PF13723"/>
    </source>
</evidence>
<accession>B8CHL8</accession>
<dbReference type="eggNOG" id="COG0304">
    <property type="taxonomic scope" value="Bacteria"/>
</dbReference>